<dbReference type="Pfam" id="PF26345">
    <property type="entry name" value="ScoMcrA_N"/>
    <property type="match status" value="1"/>
</dbReference>
<dbReference type="InterPro" id="IPR058807">
    <property type="entry name" value="ScoMcrA_N"/>
</dbReference>
<name>A0A7U9HE56_STRLI</name>
<dbReference type="Proteomes" id="UP000014062">
    <property type="component" value="Chromosome"/>
</dbReference>
<dbReference type="EMBL" id="CM001889">
    <property type="protein sequence ID" value="EOY49406.1"/>
    <property type="molecule type" value="Genomic_DNA"/>
</dbReference>
<dbReference type="AlphaFoldDB" id="A0A7U9HE56"/>
<feature type="domain" description="ScoMcrA-like N-terminal head" evidence="1">
    <location>
        <begin position="15"/>
        <end position="101"/>
    </location>
</feature>
<protein>
    <recommendedName>
        <fullName evidence="1">ScoMcrA-like N-terminal head domain-containing protein</fullName>
    </recommendedName>
</protein>
<organism evidence="2 3">
    <name type="scientific">Streptomyces lividans 1326</name>
    <dbReference type="NCBI Taxonomy" id="1200984"/>
    <lineage>
        <taxon>Bacteria</taxon>
        <taxon>Bacillati</taxon>
        <taxon>Actinomycetota</taxon>
        <taxon>Actinomycetes</taxon>
        <taxon>Kitasatosporales</taxon>
        <taxon>Streptomycetaceae</taxon>
        <taxon>Streptomyces</taxon>
    </lineage>
</organism>
<gene>
    <name evidence="2" type="ORF">SLI_4698</name>
</gene>
<sequence length="106" mass="11558">MTGHLGGCLRSMALSEITRAAILQSVAEYERLDRDAFLHRYGFGPSRTYLLRIGGRDYDSKAVVGAAHGHLPCRDPLGSDEFSGGKDHAVKLLRDLGFEVVVRAAD</sequence>
<evidence type="ECO:0000313" key="2">
    <source>
        <dbReference type="EMBL" id="EOY49406.1"/>
    </source>
</evidence>
<evidence type="ECO:0000259" key="1">
    <source>
        <dbReference type="Pfam" id="PF26345"/>
    </source>
</evidence>
<reference evidence="3" key="1">
    <citation type="journal article" date="2013" name="Genome Biol. Evol.">
        <title>The genome sequence of Streptomyces lividans 66 reveals a novel tRNA-dependent peptide biosynthetic system within a metal-related genomic island.</title>
        <authorList>
            <person name="Cruz-Morales P."/>
            <person name="Vijgenboom E."/>
            <person name="Iruegas-Bocardo F."/>
            <person name="Girard G."/>
            <person name="Yanez-Guerra L.A."/>
            <person name="Ramos-Aboites H.E."/>
            <person name="Pernodet J.L."/>
            <person name="Anne J."/>
            <person name="van Wezel G.P."/>
            <person name="Barona-Gomez F."/>
        </authorList>
    </citation>
    <scope>NUCLEOTIDE SEQUENCE [LARGE SCALE GENOMIC DNA]</scope>
    <source>
        <strain evidence="3">1326</strain>
    </source>
</reference>
<proteinExistence type="predicted"/>
<accession>A0A7U9HE56</accession>
<evidence type="ECO:0000313" key="3">
    <source>
        <dbReference type="Proteomes" id="UP000014062"/>
    </source>
</evidence>